<protein>
    <submittedName>
        <fullName evidence="1">Uncharacterized protein</fullName>
    </submittedName>
</protein>
<dbReference type="Proteomes" id="UP001281761">
    <property type="component" value="Unassembled WGS sequence"/>
</dbReference>
<dbReference type="EMBL" id="JARBJD010000175">
    <property type="protein sequence ID" value="KAK2948517.1"/>
    <property type="molecule type" value="Genomic_DNA"/>
</dbReference>
<name>A0ABQ9X895_9EUKA</name>
<proteinExistence type="predicted"/>
<comment type="caution">
    <text evidence="1">The sequence shown here is derived from an EMBL/GenBank/DDBJ whole genome shotgun (WGS) entry which is preliminary data.</text>
</comment>
<evidence type="ECO:0000313" key="2">
    <source>
        <dbReference type="Proteomes" id="UP001281761"/>
    </source>
</evidence>
<accession>A0ABQ9X895</accession>
<organism evidence="1 2">
    <name type="scientific">Blattamonas nauphoetae</name>
    <dbReference type="NCBI Taxonomy" id="2049346"/>
    <lineage>
        <taxon>Eukaryota</taxon>
        <taxon>Metamonada</taxon>
        <taxon>Preaxostyla</taxon>
        <taxon>Oxymonadida</taxon>
        <taxon>Blattamonas</taxon>
    </lineage>
</organism>
<sequence>MRRLLRYSFFPVQSCVATSKVLLNSPTLSSDSIHWTLSLDANYYQTLTLPPLNNSLITTYVPSESVHLRIRSGIR</sequence>
<keyword evidence="2" id="KW-1185">Reference proteome</keyword>
<gene>
    <name evidence="1" type="ORF">BLNAU_16586</name>
</gene>
<reference evidence="1 2" key="1">
    <citation type="journal article" date="2022" name="bioRxiv">
        <title>Genomics of Preaxostyla Flagellates Illuminates Evolutionary Transitions and the Path Towards Mitochondrial Loss.</title>
        <authorList>
            <person name="Novak L.V.F."/>
            <person name="Treitli S.C."/>
            <person name="Pyrih J."/>
            <person name="Halakuc P."/>
            <person name="Pipaliya S.V."/>
            <person name="Vacek V."/>
            <person name="Brzon O."/>
            <person name="Soukal P."/>
            <person name="Eme L."/>
            <person name="Dacks J.B."/>
            <person name="Karnkowska A."/>
            <person name="Elias M."/>
            <person name="Hampl V."/>
        </authorList>
    </citation>
    <scope>NUCLEOTIDE SEQUENCE [LARGE SCALE GENOMIC DNA]</scope>
    <source>
        <strain evidence="1">NAU3</strain>
        <tissue evidence="1">Gut</tissue>
    </source>
</reference>
<evidence type="ECO:0000313" key="1">
    <source>
        <dbReference type="EMBL" id="KAK2948517.1"/>
    </source>
</evidence>